<proteinExistence type="predicted"/>
<dbReference type="AlphaFoldDB" id="A0ABD2YV21"/>
<keyword evidence="3" id="KW-1185">Reference proteome</keyword>
<feature type="compositionally biased region" description="Basic and acidic residues" evidence="1">
    <location>
        <begin position="1"/>
        <end position="15"/>
    </location>
</feature>
<dbReference type="EMBL" id="JBJUIK010000012">
    <property type="protein sequence ID" value="KAL3510067.1"/>
    <property type="molecule type" value="Genomic_DNA"/>
</dbReference>
<evidence type="ECO:0000256" key="1">
    <source>
        <dbReference type="SAM" id="MobiDB-lite"/>
    </source>
</evidence>
<organism evidence="2 3">
    <name type="scientific">Cinchona calisaya</name>
    <dbReference type="NCBI Taxonomy" id="153742"/>
    <lineage>
        <taxon>Eukaryota</taxon>
        <taxon>Viridiplantae</taxon>
        <taxon>Streptophyta</taxon>
        <taxon>Embryophyta</taxon>
        <taxon>Tracheophyta</taxon>
        <taxon>Spermatophyta</taxon>
        <taxon>Magnoliopsida</taxon>
        <taxon>eudicotyledons</taxon>
        <taxon>Gunneridae</taxon>
        <taxon>Pentapetalae</taxon>
        <taxon>asterids</taxon>
        <taxon>lamiids</taxon>
        <taxon>Gentianales</taxon>
        <taxon>Rubiaceae</taxon>
        <taxon>Cinchonoideae</taxon>
        <taxon>Cinchoneae</taxon>
        <taxon>Cinchona</taxon>
    </lineage>
</organism>
<dbReference type="SUPFAM" id="SSF57756">
    <property type="entry name" value="Retrovirus zinc finger-like domains"/>
    <property type="match status" value="1"/>
</dbReference>
<gene>
    <name evidence="2" type="ORF">ACH5RR_029468</name>
</gene>
<sequence>MLTLARKEMKGKSKETTLIASASKAKKFKPNKSNCMKRKAPNTKPSRTDTVKDKKNKGATADKEKCFHCNKESHWKRSCVEYVKTLKGKAIDSVHNSSTSETVF</sequence>
<comment type="caution">
    <text evidence="2">The sequence shown here is derived from an EMBL/GenBank/DDBJ whole genome shotgun (WGS) entry which is preliminary data.</text>
</comment>
<evidence type="ECO:0000313" key="3">
    <source>
        <dbReference type="Proteomes" id="UP001630127"/>
    </source>
</evidence>
<feature type="region of interest" description="Disordered" evidence="1">
    <location>
        <begin position="1"/>
        <end position="61"/>
    </location>
</feature>
<protein>
    <recommendedName>
        <fullName evidence="4">CCHC-type domain-containing protein</fullName>
    </recommendedName>
</protein>
<dbReference type="InterPro" id="IPR036875">
    <property type="entry name" value="Znf_CCHC_sf"/>
</dbReference>
<feature type="compositionally biased region" description="Basic residues" evidence="1">
    <location>
        <begin position="24"/>
        <end position="41"/>
    </location>
</feature>
<accession>A0ABD2YV21</accession>
<reference evidence="2 3" key="1">
    <citation type="submission" date="2024-11" db="EMBL/GenBank/DDBJ databases">
        <title>A near-complete genome assembly of Cinchona calisaya.</title>
        <authorList>
            <person name="Lian D.C."/>
            <person name="Zhao X.W."/>
            <person name="Wei L."/>
        </authorList>
    </citation>
    <scope>NUCLEOTIDE SEQUENCE [LARGE SCALE GENOMIC DNA]</scope>
    <source>
        <tissue evidence="2">Nenye</tissue>
    </source>
</reference>
<evidence type="ECO:0000313" key="2">
    <source>
        <dbReference type="EMBL" id="KAL3510067.1"/>
    </source>
</evidence>
<dbReference type="Proteomes" id="UP001630127">
    <property type="component" value="Unassembled WGS sequence"/>
</dbReference>
<name>A0ABD2YV21_9GENT</name>
<evidence type="ECO:0008006" key="4">
    <source>
        <dbReference type="Google" id="ProtNLM"/>
    </source>
</evidence>